<proteinExistence type="predicted"/>
<organism evidence="1 2">
    <name type="scientific">Paenibacillus haidiansis</name>
    <dbReference type="NCBI Taxonomy" id="1574488"/>
    <lineage>
        <taxon>Bacteria</taxon>
        <taxon>Bacillati</taxon>
        <taxon>Bacillota</taxon>
        <taxon>Bacilli</taxon>
        <taxon>Bacillales</taxon>
        <taxon>Paenibacillaceae</taxon>
        <taxon>Paenibacillus</taxon>
    </lineage>
</organism>
<name>A0ABU7VVA4_9BACL</name>
<comment type="caution">
    <text evidence="1">The sequence shown here is derived from an EMBL/GenBank/DDBJ whole genome shotgun (WGS) entry which is preliminary data.</text>
</comment>
<keyword evidence="2" id="KW-1185">Reference proteome</keyword>
<evidence type="ECO:0000313" key="2">
    <source>
        <dbReference type="Proteomes" id="UP001306950"/>
    </source>
</evidence>
<protein>
    <submittedName>
        <fullName evidence="1">Uncharacterized protein</fullName>
    </submittedName>
</protein>
<dbReference type="RefSeq" id="WP_331847352.1">
    <property type="nucleotide sequence ID" value="NZ_JAZHPZ010000006.1"/>
</dbReference>
<accession>A0ABU7VVA4</accession>
<evidence type="ECO:0000313" key="1">
    <source>
        <dbReference type="EMBL" id="MEF2967141.1"/>
    </source>
</evidence>
<dbReference type="EMBL" id="JAZHPZ010000006">
    <property type="protein sequence ID" value="MEF2967141.1"/>
    <property type="molecule type" value="Genomic_DNA"/>
</dbReference>
<reference evidence="1 2" key="1">
    <citation type="submission" date="2024-02" db="EMBL/GenBank/DDBJ databases">
        <title>A nitrogen-fixing paenibacillus bacterium.</title>
        <authorList>
            <person name="Zhang W.L."/>
            <person name="Chen S.F."/>
        </authorList>
    </citation>
    <scope>NUCLEOTIDE SEQUENCE [LARGE SCALE GENOMIC DNA]</scope>
    <source>
        <strain evidence="1 2">M1</strain>
    </source>
</reference>
<sequence length="133" mass="15323">MATNLQDVLENFDFTDSIVTEVKWAGDLIDLIVVVDYYWDIQDGYDTTRLLKIIFKNCKKADFQFSKEHLLTLDEVNKESLFTIVLFKELAESSDGQNHVGIFTTDYSKPWLSVVCSDVMLEEYHLAPSTNLD</sequence>
<gene>
    <name evidence="1" type="ORF">V3851_14990</name>
</gene>
<dbReference type="Proteomes" id="UP001306950">
    <property type="component" value="Unassembled WGS sequence"/>
</dbReference>